<evidence type="ECO:0000256" key="1">
    <source>
        <dbReference type="ARBA" id="ARBA00004496"/>
    </source>
</evidence>
<evidence type="ECO:0000256" key="3">
    <source>
        <dbReference type="ARBA" id="ARBA00022679"/>
    </source>
</evidence>
<dbReference type="SUPFAM" id="SSF55729">
    <property type="entry name" value="Acyl-CoA N-acyltransferases (Nat)"/>
    <property type="match status" value="1"/>
</dbReference>
<dbReference type="Gene3D" id="3.30.70.3550">
    <property type="entry name" value="Leucyl/phenylalanyl-tRNA-protein transferase, N-terminal domain"/>
    <property type="match status" value="1"/>
</dbReference>
<keyword evidence="2" id="KW-0963">Cytoplasm</keyword>
<dbReference type="InterPro" id="IPR042221">
    <property type="entry name" value="Leu/Phe-tRNA_Trfase_N"/>
</dbReference>
<keyword evidence="3 5" id="KW-0808">Transferase</keyword>
<dbReference type="GO" id="GO:0005737">
    <property type="term" value="C:cytoplasm"/>
    <property type="evidence" value="ECO:0007669"/>
    <property type="project" value="UniProtKB-SubCell"/>
</dbReference>
<dbReference type="HAMAP" id="MF_00688">
    <property type="entry name" value="Leu_Phe_trans"/>
    <property type="match status" value="1"/>
</dbReference>
<comment type="subcellular location">
    <subcellularLocation>
        <location evidence="1">Cytoplasm</location>
    </subcellularLocation>
</comment>
<dbReference type="FunFam" id="3.30.70.3550:FF:000001">
    <property type="entry name" value="Leucyl/phenylalanyl-tRNA--protein transferase"/>
    <property type="match status" value="1"/>
</dbReference>
<dbReference type="EC" id="2.3.2.6" evidence="5"/>
<dbReference type="FunFam" id="3.40.630.70:FF:000001">
    <property type="entry name" value="Leucyl/phenylalanyl-tRNA--protein transferase"/>
    <property type="match status" value="1"/>
</dbReference>
<dbReference type="GO" id="GO:0030163">
    <property type="term" value="P:protein catabolic process"/>
    <property type="evidence" value="ECO:0007669"/>
    <property type="project" value="InterPro"/>
</dbReference>
<evidence type="ECO:0000256" key="4">
    <source>
        <dbReference type="ARBA" id="ARBA00023315"/>
    </source>
</evidence>
<dbReference type="PANTHER" id="PTHR30098">
    <property type="entry name" value="LEUCYL/PHENYLALANYL-TRNA--PROTEIN TRANSFERASE"/>
    <property type="match status" value="1"/>
</dbReference>
<dbReference type="InterPro" id="IPR004616">
    <property type="entry name" value="Leu/Phe-tRNA_Trfase"/>
</dbReference>
<dbReference type="PANTHER" id="PTHR30098:SF2">
    <property type="entry name" value="LEUCYL_PHENYLALANYL-TRNA--PROTEIN TRANSFERASE"/>
    <property type="match status" value="1"/>
</dbReference>
<organism evidence="5">
    <name type="scientific">hydrothermal vent metagenome</name>
    <dbReference type="NCBI Taxonomy" id="652676"/>
    <lineage>
        <taxon>unclassified sequences</taxon>
        <taxon>metagenomes</taxon>
        <taxon>ecological metagenomes</taxon>
    </lineage>
</organism>
<evidence type="ECO:0000313" key="5">
    <source>
        <dbReference type="EMBL" id="VAW95778.1"/>
    </source>
</evidence>
<dbReference type="InterPro" id="IPR042203">
    <property type="entry name" value="Leu/Phe-tRNA_Trfase_C"/>
</dbReference>
<dbReference type="GO" id="GO:0008914">
    <property type="term" value="F:leucyl-tRNA--protein transferase activity"/>
    <property type="evidence" value="ECO:0007669"/>
    <property type="project" value="UniProtKB-EC"/>
</dbReference>
<dbReference type="AlphaFoldDB" id="A0A3B0ZQM6"/>
<accession>A0A3B0ZQM6</accession>
<keyword evidence="4 5" id="KW-0012">Acyltransferase</keyword>
<dbReference type="EMBL" id="UOFS01000024">
    <property type="protein sequence ID" value="VAW95778.1"/>
    <property type="molecule type" value="Genomic_DNA"/>
</dbReference>
<protein>
    <submittedName>
        <fullName evidence="5">Leucyl/phenylalanyl-tRNA--protein transferase</fullName>
        <ecNumber evidence="5">2.3.2.6</ecNumber>
    </submittedName>
</protein>
<dbReference type="Gene3D" id="3.40.630.70">
    <property type="entry name" value="Leucyl/phenylalanyl-tRNA-protein transferase, C-terminal domain"/>
    <property type="match status" value="1"/>
</dbReference>
<name>A0A3B0ZQM6_9ZZZZ</name>
<sequence length="231" mass="26222">MTMKIPYWLEISEPELFPDTSCALDEPDGLLALGGDLSLKRLTCAYQKGIFPWYSDGQPIMWWSPNPRSILSPENIHISRSMRKTLRQTWFDVTFDHDFSGVIKNCATVRSEGTWITNEMQLAYIEMHKAGFAHSVEIWVKNELVGGLYGIALGKIFFGESMFSKMNDVSKIALVKLSQKLDNDGFKIIDCQVQSQHLSSLGAELVTRTKFNNLLQLNCQTSTSSNWQKND</sequence>
<dbReference type="InterPro" id="IPR016181">
    <property type="entry name" value="Acyl_CoA_acyltransferase"/>
</dbReference>
<evidence type="ECO:0000256" key="2">
    <source>
        <dbReference type="ARBA" id="ARBA00022490"/>
    </source>
</evidence>
<dbReference type="Pfam" id="PF03588">
    <property type="entry name" value="Leu_Phe_trans"/>
    <property type="match status" value="1"/>
</dbReference>
<gene>
    <name evidence="5" type="ORF">MNBD_GAMMA22-1864</name>
</gene>
<reference evidence="5" key="1">
    <citation type="submission" date="2018-06" db="EMBL/GenBank/DDBJ databases">
        <authorList>
            <person name="Zhirakovskaya E."/>
        </authorList>
    </citation>
    <scope>NUCLEOTIDE SEQUENCE</scope>
</reference>
<dbReference type="NCBIfam" id="TIGR00667">
    <property type="entry name" value="aat"/>
    <property type="match status" value="1"/>
</dbReference>
<proteinExistence type="inferred from homology"/>